<evidence type="ECO:0000313" key="2">
    <source>
        <dbReference type="EMBL" id="KFM78172.1"/>
    </source>
</evidence>
<feature type="domain" description="PiggyBac transposable element-derived protein" evidence="1">
    <location>
        <begin position="16"/>
        <end position="80"/>
    </location>
</feature>
<dbReference type="Pfam" id="PF13843">
    <property type="entry name" value="DDE_Tnp_1_7"/>
    <property type="match status" value="1"/>
</dbReference>
<dbReference type="EMBL" id="KK120378">
    <property type="protein sequence ID" value="KFM78172.1"/>
    <property type="molecule type" value="Genomic_DNA"/>
</dbReference>
<organism evidence="2 3">
    <name type="scientific">Stegodyphus mimosarum</name>
    <name type="common">African social velvet spider</name>
    <dbReference type="NCBI Taxonomy" id="407821"/>
    <lineage>
        <taxon>Eukaryota</taxon>
        <taxon>Metazoa</taxon>
        <taxon>Ecdysozoa</taxon>
        <taxon>Arthropoda</taxon>
        <taxon>Chelicerata</taxon>
        <taxon>Arachnida</taxon>
        <taxon>Araneae</taxon>
        <taxon>Araneomorphae</taxon>
        <taxon>Entelegynae</taxon>
        <taxon>Eresoidea</taxon>
        <taxon>Eresidae</taxon>
        <taxon>Stegodyphus</taxon>
    </lineage>
</organism>
<evidence type="ECO:0000259" key="1">
    <source>
        <dbReference type="Pfam" id="PF13843"/>
    </source>
</evidence>
<evidence type="ECO:0000313" key="3">
    <source>
        <dbReference type="Proteomes" id="UP000054359"/>
    </source>
</evidence>
<reference evidence="2 3" key="1">
    <citation type="submission" date="2013-11" db="EMBL/GenBank/DDBJ databases">
        <title>Genome sequencing of Stegodyphus mimosarum.</title>
        <authorList>
            <person name="Bechsgaard J."/>
        </authorList>
    </citation>
    <scope>NUCLEOTIDE SEQUENCE [LARGE SCALE GENOMIC DNA]</scope>
</reference>
<dbReference type="PANTHER" id="PTHR46599">
    <property type="entry name" value="PIGGYBAC TRANSPOSABLE ELEMENT-DERIVED PROTEIN 4"/>
    <property type="match status" value="1"/>
</dbReference>
<dbReference type="OrthoDB" id="6078215at2759"/>
<accession>A0A087ULD3</accession>
<dbReference type="STRING" id="407821.A0A087ULD3"/>
<dbReference type="PANTHER" id="PTHR46599:SF3">
    <property type="entry name" value="PIGGYBAC TRANSPOSABLE ELEMENT-DERIVED PROTEIN 4"/>
    <property type="match status" value="1"/>
</dbReference>
<dbReference type="AlphaFoldDB" id="A0A087ULD3"/>
<dbReference type="InterPro" id="IPR029526">
    <property type="entry name" value="PGBD"/>
</dbReference>
<dbReference type="OMA" id="FRSAIIC"/>
<name>A0A087ULD3_STEMI</name>
<sequence length="117" mass="13791">MYIYSAANIVMQTSWIQEKRERGKMENVIKPSCVIEYNNGMGGVDKNDQQLVCFPVMRKYMKGYKKLFFYMFDIALYNSYVLYKKINNTNKIGIGSFRLDIAEKILQNVTLPDYKTR</sequence>
<dbReference type="Proteomes" id="UP000054359">
    <property type="component" value="Unassembled WGS sequence"/>
</dbReference>
<protein>
    <submittedName>
        <fullName evidence="2">PiggyBac transposable element-derived protein 4</fullName>
    </submittedName>
</protein>
<proteinExistence type="predicted"/>
<feature type="non-terminal residue" evidence="2">
    <location>
        <position position="117"/>
    </location>
</feature>
<keyword evidence="3" id="KW-1185">Reference proteome</keyword>
<gene>
    <name evidence="2" type="ORF">X975_19900</name>
</gene>